<dbReference type="InterPro" id="IPR002798">
    <property type="entry name" value="SpoIIM-like"/>
</dbReference>
<reference evidence="2 3" key="1">
    <citation type="journal article" date="2018" name="J. Microbiol.">
        <title>Bacillus spongiae sp. nov., isolated from sponge of Jeju Island.</title>
        <authorList>
            <person name="Lee G.E."/>
            <person name="Im W.T."/>
            <person name="Park J.S."/>
        </authorList>
    </citation>
    <scope>NUCLEOTIDE SEQUENCE [LARGE SCALE GENOMIC DNA]</scope>
    <source>
        <strain evidence="2 3">135PIL107-10</strain>
    </source>
</reference>
<keyword evidence="1" id="KW-0812">Transmembrane</keyword>
<evidence type="ECO:0000313" key="2">
    <source>
        <dbReference type="EMBL" id="MEI5908422.1"/>
    </source>
</evidence>
<evidence type="ECO:0000313" key="3">
    <source>
        <dbReference type="Proteomes" id="UP001312865"/>
    </source>
</evidence>
<evidence type="ECO:0000256" key="1">
    <source>
        <dbReference type="SAM" id="Phobius"/>
    </source>
</evidence>
<feature type="transmembrane region" description="Helical" evidence="1">
    <location>
        <begin position="177"/>
        <end position="200"/>
    </location>
</feature>
<dbReference type="Proteomes" id="UP001312865">
    <property type="component" value="Unassembled WGS sequence"/>
</dbReference>
<dbReference type="PANTHER" id="PTHR35337">
    <property type="entry name" value="SLR1478 PROTEIN"/>
    <property type="match status" value="1"/>
</dbReference>
<feature type="transmembrane region" description="Helical" evidence="1">
    <location>
        <begin position="104"/>
        <end position="129"/>
    </location>
</feature>
<dbReference type="Pfam" id="PF01944">
    <property type="entry name" value="SpoIIM"/>
    <property type="match status" value="1"/>
</dbReference>
<keyword evidence="1" id="KW-0472">Membrane</keyword>
<name>A0ABU8HGL3_9BACI</name>
<feature type="transmembrane region" description="Helical" evidence="1">
    <location>
        <begin position="15"/>
        <end position="38"/>
    </location>
</feature>
<accession>A0ABU8HGL3</accession>
<feature type="transmembrane region" description="Helical" evidence="1">
    <location>
        <begin position="77"/>
        <end position="98"/>
    </location>
</feature>
<organism evidence="2 3">
    <name type="scientific">Bacillus spongiae</name>
    <dbReference type="NCBI Taxonomy" id="2683610"/>
    <lineage>
        <taxon>Bacteria</taxon>
        <taxon>Bacillati</taxon>
        <taxon>Bacillota</taxon>
        <taxon>Bacilli</taxon>
        <taxon>Bacillales</taxon>
        <taxon>Bacillaceae</taxon>
        <taxon>Bacillus</taxon>
    </lineage>
</organism>
<comment type="caution">
    <text evidence="2">The sequence shown here is derived from an EMBL/GenBank/DDBJ whole genome shotgun (WGS) entry which is preliminary data.</text>
</comment>
<feature type="transmembrane region" description="Helical" evidence="1">
    <location>
        <begin position="136"/>
        <end position="157"/>
    </location>
</feature>
<keyword evidence="3" id="KW-1185">Reference proteome</keyword>
<sequence>MKRTYIQEWEKFRSFYQWHFIIGFSLLFISSFGSFFLIGQFPFDVNAFFEQLQNKFADIASHDSNMMIMWEIFINNIRASLIIMLIGLIPLVFLPHFMIVTNGLVIGIVMNFIQESGNSIVPMIFLGLLPHGITELIAVVLAASLGSFLSLNIWKIWLDNEKAVSFKESIVMSVKTFVIVIFPLILISAFIESFITSFLLETFAS</sequence>
<dbReference type="PANTHER" id="PTHR35337:SF1">
    <property type="entry name" value="SLR1478 PROTEIN"/>
    <property type="match status" value="1"/>
</dbReference>
<protein>
    <submittedName>
        <fullName evidence="2">Stage II sporulation protein M</fullName>
    </submittedName>
</protein>
<dbReference type="EMBL" id="JBBAXC010000013">
    <property type="protein sequence ID" value="MEI5908422.1"/>
    <property type="molecule type" value="Genomic_DNA"/>
</dbReference>
<gene>
    <name evidence="2" type="ORF">WAK64_15335</name>
</gene>
<proteinExistence type="predicted"/>
<keyword evidence="1" id="KW-1133">Transmembrane helix</keyword>
<dbReference type="RefSeq" id="WP_336587873.1">
    <property type="nucleotide sequence ID" value="NZ_JBBAXC010000013.1"/>
</dbReference>